<feature type="compositionally biased region" description="Acidic residues" evidence="1">
    <location>
        <begin position="29"/>
        <end position="47"/>
    </location>
</feature>
<gene>
    <name evidence="2" type="ORF">SSPO_067270</name>
</gene>
<protein>
    <submittedName>
        <fullName evidence="2">Uncharacterized protein</fullName>
    </submittedName>
</protein>
<organism evidence="2 3">
    <name type="scientific">Streptomyces antimycoticus</name>
    <dbReference type="NCBI Taxonomy" id="68175"/>
    <lineage>
        <taxon>Bacteria</taxon>
        <taxon>Bacillati</taxon>
        <taxon>Actinomycetota</taxon>
        <taxon>Actinomycetes</taxon>
        <taxon>Kitasatosporales</taxon>
        <taxon>Streptomycetaceae</taxon>
        <taxon>Streptomyces</taxon>
        <taxon>Streptomyces violaceusniger group</taxon>
    </lineage>
</organism>
<evidence type="ECO:0000313" key="3">
    <source>
        <dbReference type="Proteomes" id="UP000463951"/>
    </source>
</evidence>
<sequence length="77" mass="7968">MAGLAGFAGLAPCTTLQVTMLLSSDFALEAEAEAEDEEEDETEDEAEAGTAAPSARAPAAMASTRPRRLADVARGRK</sequence>
<evidence type="ECO:0000256" key="1">
    <source>
        <dbReference type="SAM" id="MobiDB-lite"/>
    </source>
</evidence>
<dbReference type="Proteomes" id="UP000463951">
    <property type="component" value="Chromosome"/>
</dbReference>
<feature type="compositionally biased region" description="Low complexity" evidence="1">
    <location>
        <begin position="48"/>
        <end position="64"/>
    </location>
</feature>
<feature type="compositionally biased region" description="Basic and acidic residues" evidence="1">
    <location>
        <begin position="68"/>
        <end position="77"/>
    </location>
</feature>
<accession>A0A499V4U3</accession>
<dbReference type="EMBL" id="AP019620">
    <property type="protein sequence ID" value="BBJ44009.1"/>
    <property type="molecule type" value="Genomic_DNA"/>
</dbReference>
<dbReference type="AlphaFoldDB" id="A0A499V4U3"/>
<evidence type="ECO:0000313" key="2">
    <source>
        <dbReference type="EMBL" id="BBJ44009.1"/>
    </source>
</evidence>
<proteinExistence type="predicted"/>
<feature type="region of interest" description="Disordered" evidence="1">
    <location>
        <begin position="29"/>
        <end position="77"/>
    </location>
</feature>
<reference evidence="2 3" key="1">
    <citation type="journal article" date="2020" name="Int. J. Syst. Evol. Microbiol.">
        <title>Reclassification of Streptomyces castelarensis and Streptomyces sporoclivatus as later heterotypic synonyms of Streptomyces antimycoticus.</title>
        <authorList>
            <person name="Komaki H."/>
            <person name="Tamura T."/>
        </authorList>
    </citation>
    <scope>NUCLEOTIDE SEQUENCE [LARGE SCALE GENOMIC DNA]</scope>
    <source>
        <strain evidence="2 3">NBRC 100767</strain>
    </source>
</reference>
<name>A0A499V4U3_9ACTN</name>